<dbReference type="InterPro" id="IPR050846">
    <property type="entry name" value="TLCD"/>
</dbReference>
<dbReference type="GO" id="GO:0016020">
    <property type="term" value="C:membrane"/>
    <property type="evidence" value="ECO:0007669"/>
    <property type="project" value="UniProtKB-SubCell"/>
</dbReference>
<dbReference type="AlphaFoldDB" id="A0A420I875"/>
<feature type="transmembrane region" description="Helical" evidence="6">
    <location>
        <begin position="31"/>
        <end position="51"/>
    </location>
</feature>
<evidence type="ECO:0000256" key="2">
    <source>
        <dbReference type="ARBA" id="ARBA00022692"/>
    </source>
</evidence>
<protein>
    <submittedName>
        <fullName evidence="8">Putative TLC domain-containing protein C17A2.02c</fullName>
    </submittedName>
</protein>
<dbReference type="PROSITE" id="PS50922">
    <property type="entry name" value="TLC"/>
    <property type="match status" value="1"/>
</dbReference>
<evidence type="ECO:0000256" key="4">
    <source>
        <dbReference type="ARBA" id="ARBA00023136"/>
    </source>
</evidence>
<keyword evidence="4 5" id="KW-0472">Membrane</keyword>
<dbReference type="GO" id="GO:0005783">
    <property type="term" value="C:endoplasmic reticulum"/>
    <property type="evidence" value="ECO:0007669"/>
    <property type="project" value="TreeGrafter"/>
</dbReference>
<dbReference type="InterPro" id="IPR006634">
    <property type="entry name" value="TLC-dom"/>
</dbReference>
<proteinExistence type="predicted"/>
<comment type="caution">
    <text evidence="8">The sequence shown here is derived from an EMBL/GenBank/DDBJ whole genome shotgun (WGS) entry which is preliminary data.</text>
</comment>
<feature type="transmembrane region" description="Helical" evidence="6">
    <location>
        <begin position="142"/>
        <end position="162"/>
    </location>
</feature>
<sequence>MHDPFPISPIPWLSEAVQPLADYLHLTTMPLHIHEVLLSFLAYSFVQVVIAPKASTWLFPERYAALSREKRINWNVHVVSLVQSVLINTLALWVLFVDKERKNMNWQERVWGYTGAAGMIQALAAGYFLWDLITSVLHVKVFGIGMLIHAISALMVFSFGFVSTLFQTVELIAYTKQRPFVNFYGCTFILFELSSPFLNFHWFCDKLNLSGSKTQLYNGIVLLFTFFCCRIVWGTYQSLHVFQDIWAAINHDHQSNSLNFGHNTSDTAVNHDPLSKHSSPLDYQLMRFSEDQYVPIWLSLIYLASNLILNFLNFFWFRQMIKTIRKRFRPEVNLKKSSPAADEITKHHTEDINLRRRILVPKANEP</sequence>
<dbReference type="Proteomes" id="UP000285405">
    <property type="component" value="Unassembled WGS sequence"/>
</dbReference>
<gene>
    <name evidence="8" type="ORF">GcC1_115010</name>
</gene>
<keyword evidence="2 5" id="KW-0812">Transmembrane</keyword>
<dbReference type="Pfam" id="PF03798">
    <property type="entry name" value="TRAM_LAG1_CLN8"/>
    <property type="match status" value="1"/>
</dbReference>
<name>A0A420I875_9PEZI</name>
<organism evidence="8 9">
    <name type="scientific">Golovinomyces cichoracearum</name>
    <dbReference type="NCBI Taxonomy" id="62708"/>
    <lineage>
        <taxon>Eukaryota</taxon>
        <taxon>Fungi</taxon>
        <taxon>Dikarya</taxon>
        <taxon>Ascomycota</taxon>
        <taxon>Pezizomycotina</taxon>
        <taxon>Leotiomycetes</taxon>
        <taxon>Erysiphales</taxon>
        <taxon>Erysiphaceae</taxon>
        <taxon>Golovinomyces</taxon>
    </lineage>
</organism>
<dbReference type="PANTHER" id="PTHR13439:SF0">
    <property type="entry name" value="TOPOISOMERASE I DAMAGE AFFECTED PROTEIN 4"/>
    <property type="match status" value="1"/>
</dbReference>
<evidence type="ECO:0000259" key="7">
    <source>
        <dbReference type="PROSITE" id="PS50922"/>
    </source>
</evidence>
<evidence type="ECO:0000313" key="8">
    <source>
        <dbReference type="EMBL" id="RKF65844.1"/>
    </source>
</evidence>
<dbReference type="EMBL" id="MCBR01011530">
    <property type="protein sequence ID" value="RKF65844.1"/>
    <property type="molecule type" value="Genomic_DNA"/>
</dbReference>
<dbReference type="SMART" id="SM00724">
    <property type="entry name" value="TLC"/>
    <property type="match status" value="1"/>
</dbReference>
<dbReference type="GO" id="GO:0055088">
    <property type="term" value="P:lipid homeostasis"/>
    <property type="evidence" value="ECO:0007669"/>
    <property type="project" value="TreeGrafter"/>
</dbReference>
<evidence type="ECO:0000256" key="6">
    <source>
        <dbReference type="SAM" id="Phobius"/>
    </source>
</evidence>
<evidence type="ECO:0000256" key="3">
    <source>
        <dbReference type="ARBA" id="ARBA00022989"/>
    </source>
</evidence>
<reference evidence="8 9" key="1">
    <citation type="journal article" date="2018" name="BMC Genomics">
        <title>Comparative genome analyses reveal sequence features reflecting distinct modes of host-adaptation between dicot and monocot powdery mildew.</title>
        <authorList>
            <person name="Wu Y."/>
            <person name="Ma X."/>
            <person name="Pan Z."/>
            <person name="Kale S.D."/>
            <person name="Song Y."/>
            <person name="King H."/>
            <person name="Zhang Q."/>
            <person name="Presley C."/>
            <person name="Deng X."/>
            <person name="Wei C.I."/>
            <person name="Xiao S."/>
        </authorList>
    </citation>
    <scope>NUCLEOTIDE SEQUENCE [LARGE SCALE GENOMIC DNA]</scope>
    <source>
        <strain evidence="8">UCSC1</strain>
    </source>
</reference>
<comment type="subcellular location">
    <subcellularLocation>
        <location evidence="1">Membrane</location>
        <topology evidence="1">Multi-pass membrane protein</topology>
    </subcellularLocation>
</comment>
<feature type="transmembrane region" description="Helical" evidence="6">
    <location>
        <begin position="296"/>
        <end position="317"/>
    </location>
</feature>
<feature type="domain" description="TLC" evidence="7">
    <location>
        <begin position="69"/>
        <end position="329"/>
    </location>
</feature>
<feature type="transmembrane region" description="Helical" evidence="6">
    <location>
        <begin position="110"/>
        <end position="130"/>
    </location>
</feature>
<evidence type="ECO:0000313" key="9">
    <source>
        <dbReference type="Proteomes" id="UP000285405"/>
    </source>
</evidence>
<dbReference type="PANTHER" id="PTHR13439">
    <property type="entry name" value="CT120 PROTEIN"/>
    <property type="match status" value="1"/>
</dbReference>
<dbReference type="OrthoDB" id="10266980at2759"/>
<evidence type="ECO:0000256" key="5">
    <source>
        <dbReference type="PROSITE-ProRule" id="PRU00205"/>
    </source>
</evidence>
<feature type="transmembrane region" description="Helical" evidence="6">
    <location>
        <begin position="216"/>
        <end position="236"/>
    </location>
</feature>
<accession>A0A420I875</accession>
<feature type="transmembrane region" description="Helical" evidence="6">
    <location>
        <begin position="182"/>
        <end position="204"/>
    </location>
</feature>
<keyword evidence="3 6" id="KW-1133">Transmembrane helix</keyword>
<evidence type="ECO:0000256" key="1">
    <source>
        <dbReference type="ARBA" id="ARBA00004141"/>
    </source>
</evidence>
<feature type="transmembrane region" description="Helical" evidence="6">
    <location>
        <begin position="72"/>
        <end position="95"/>
    </location>
</feature>